<evidence type="ECO:0000313" key="3">
    <source>
        <dbReference type="Proteomes" id="UP001474120"/>
    </source>
</evidence>
<feature type="signal peptide" evidence="1">
    <location>
        <begin position="1"/>
        <end position="21"/>
    </location>
</feature>
<dbReference type="RefSeq" id="WP_342158071.1">
    <property type="nucleotide sequence ID" value="NZ_JBCDNA010000001.1"/>
</dbReference>
<evidence type="ECO:0008006" key="4">
    <source>
        <dbReference type="Google" id="ProtNLM"/>
    </source>
</evidence>
<name>A0ABU9KYQ1_9FLAO</name>
<accession>A0ABU9KYQ1</accession>
<sequence length="360" mass="40455">MNRRIQLLIAMFLVVPMLGIANPKKNAGDYEKTKTIKKEYDVNADANLSIENKYGNVDVISWDQNKVEIEVTITVSGNNEAKVIERLSKINVKFENSRSAVSAKTTLENNSKGWYNSKNKMNYQIDYKVKVPVTNSIDLNNDYGTITLNEIKGKAEISCDYGKILIGSLYHINNSVNIDYTSDSEIGLMNGGNVNANYSKFRVGKAKNIELNADYTESVFENIEELKFVCDYGNVEVKNANIIEGQGDYITMRFGTIYKKLSIQADYGGIKVDKLMKGFESIDIHTDYAGIKIGLDSDVSFDFIAELNYAGFDYDEQNITYLKKVVKSSSSYYEGFVNKENSGSKMEISSEYGGVKIYNN</sequence>
<keyword evidence="3" id="KW-1185">Reference proteome</keyword>
<organism evidence="2 3">
    <name type="scientific">Lutimonas vermicola</name>
    <dbReference type="NCBI Taxonomy" id="414288"/>
    <lineage>
        <taxon>Bacteria</taxon>
        <taxon>Pseudomonadati</taxon>
        <taxon>Bacteroidota</taxon>
        <taxon>Flavobacteriia</taxon>
        <taxon>Flavobacteriales</taxon>
        <taxon>Flavobacteriaceae</taxon>
        <taxon>Lutimonas</taxon>
    </lineage>
</organism>
<dbReference type="Proteomes" id="UP001474120">
    <property type="component" value="Unassembled WGS sequence"/>
</dbReference>
<evidence type="ECO:0000313" key="2">
    <source>
        <dbReference type="EMBL" id="MEL4454514.1"/>
    </source>
</evidence>
<feature type="chain" id="PRO_5045727525" description="Adhesin domain-containing protein" evidence="1">
    <location>
        <begin position="22"/>
        <end position="360"/>
    </location>
</feature>
<dbReference type="EMBL" id="JBCDNA010000001">
    <property type="protein sequence ID" value="MEL4454514.1"/>
    <property type="molecule type" value="Genomic_DNA"/>
</dbReference>
<protein>
    <recommendedName>
        <fullName evidence="4">Adhesin domain-containing protein</fullName>
    </recommendedName>
</protein>
<proteinExistence type="predicted"/>
<gene>
    <name evidence="2" type="ORF">AABB81_01305</name>
</gene>
<keyword evidence="1" id="KW-0732">Signal</keyword>
<comment type="caution">
    <text evidence="2">The sequence shown here is derived from an EMBL/GenBank/DDBJ whole genome shotgun (WGS) entry which is preliminary data.</text>
</comment>
<evidence type="ECO:0000256" key="1">
    <source>
        <dbReference type="SAM" id="SignalP"/>
    </source>
</evidence>
<reference evidence="2 3" key="1">
    <citation type="submission" date="2024-04" db="EMBL/GenBank/DDBJ databases">
        <title>whole genome sequencing of Lutimonas vermicola strain IMCC1616.</title>
        <authorList>
            <person name="Bae S.S."/>
        </authorList>
    </citation>
    <scope>NUCLEOTIDE SEQUENCE [LARGE SCALE GENOMIC DNA]</scope>
    <source>
        <strain evidence="2 3">IMCC1616</strain>
    </source>
</reference>